<keyword evidence="5" id="KW-1185">Reference proteome</keyword>
<keyword evidence="1" id="KW-0624">Polysaccharide degradation</keyword>
<accession>A0ABN2QWH1</accession>
<dbReference type="PRINTS" id="PR00733">
    <property type="entry name" value="GLHYDRLASE6"/>
</dbReference>
<gene>
    <name evidence="4" type="ORF">GCM10009798_18450</name>
</gene>
<evidence type="ECO:0000313" key="5">
    <source>
        <dbReference type="Proteomes" id="UP001500571"/>
    </source>
</evidence>
<comment type="similarity">
    <text evidence="1">Belongs to the glycosyl hydrolase family 6.</text>
</comment>
<feature type="compositionally biased region" description="Pro residues" evidence="2">
    <location>
        <begin position="69"/>
        <end position="78"/>
    </location>
</feature>
<dbReference type="PANTHER" id="PTHR34876">
    <property type="match status" value="1"/>
</dbReference>
<dbReference type="InterPro" id="IPR036434">
    <property type="entry name" value="Beta_cellobiohydrolase_sf"/>
</dbReference>
<dbReference type="EMBL" id="BAAAPB010000002">
    <property type="protein sequence ID" value="GAA1959219.1"/>
    <property type="molecule type" value="Genomic_DNA"/>
</dbReference>
<dbReference type="InterPro" id="IPR016288">
    <property type="entry name" value="Beta_cellobiohydrolase"/>
</dbReference>
<name>A0ABN2QWH1_9ACTN</name>
<feature type="transmembrane region" description="Helical" evidence="3">
    <location>
        <begin position="18"/>
        <end position="39"/>
    </location>
</feature>
<dbReference type="Gene3D" id="2.60.40.2700">
    <property type="match status" value="1"/>
</dbReference>
<dbReference type="EC" id="3.2.1.-" evidence="1"/>
<protein>
    <recommendedName>
        <fullName evidence="1">Glucanase</fullName>
        <ecNumber evidence="1">3.2.1.-</ecNumber>
    </recommendedName>
</protein>
<keyword evidence="1" id="KW-0119">Carbohydrate metabolism</keyword>
<evidence type="ECO:0000256" key="3">
    <source>
        <dbReference type="SAM" id="Phobius"/>
    </source>
</evidence>
<evidence type="ECO:0000256" key="1">
    <source>
        <dbReference type="RuleBase" id="RU361186"/>
    </source>
</evidence>
<proteinExistence type="inferred from homology"/>
<keyword evidence="3" id="KW-1133">Transmembrane helix</keyword>
<dbReference type="Gene3D" id="3.20.20.40">
    <property type="entry name" value="1, 4-beta cellobiohydrolase"/>
    <property type="match status" value="1"/>
</dbReference>
<evidence type="ECO:0000313" key="4">
    <source>
        <dbReference type="EMBL" id="GAA1959219.1"/>
    </source>
</evidence>
<evidence type="ECO:0000256" key="2">
    <source>
        <dbReference type="SAM" id="MobiDB-lite"/>
    </source>
</evidence>
<dbReference type="PANTHER" id="PTHR34876:SF4">
    <property type="entry name" value="1,4-BETA-D-GLUCAN CELLOBIOHYDROLASE C-RELATED"/>
    <property type="match status" value="1"/>
</dbReference>
<feature type="region of interest" description="Disordered" evidence="2">
    <location>
        <begin position="47"/>
        <end position="87"/>
    </location>
</feature>
<sequence>MPSHASPRPRPRVRLRDVVLVGVLVSVLVAGVAVALWVVPGGHSDGAAPVARSTDSAASGASDLATPSPSTPAPPPPRVSAGAAPRLETTPVAGRRLVATVRKKRGWTPGVRFAYQWLVDGKRIAGATRPTLVPTDEMVGRSVSVQVLGRVPGYRPAVSRSKARTILPDNPLAGGEWAVYRGPWNGIYPAYERAGGEDKGLLARIALQPRVIWFAGDFSTSSIGPQLRTFIAEQQAVSGKDALIQIAVFREWPRGEGGRGKPLSGSEQAAYRAWVDAAADAIGDARVAMVLEPDLGLNAVPNNSWETRTADPAVRLGLVKYAARRFSALPRTSVYLDASDSDWLSVPKIVPVLEAAGIGYTRGFALGATHYSSVADNIDYGMRIIDALDADGISGKKFVIDTADNGRPFTWMQHRSEHPGADFDNAATCRSASDTTCDTLGVPPTTDVAGQPGLDLTARQRTDALRYVDAYLWFGRPWLIRQASPFSLSRSLEVARSTPFQ</sequence>
<keyword evidence="1" id="KW-0378">Hydrolase</keyword>
<keyword evidence="1" id="KW-0136">Cellulose degradation</keyword>
<dbReference type="RefSeq" id="WP_344044514.1">
    <property type="nucleotide sequence ID" value="NZ_BAAAPB010000002.1"/>
</dbReference>
<keyword evidence="3" id="KW-0472">Membrane</keyword>
<organism evidence="4 5">
    <name type="scientific">Nocardioides panacihumi</name>
    <dbReference type="NCBI Taxonomy" id="400774"/>
    <lineage>
        <taxon>Bacteria</taxon>
        <taxon>Bacillati</taxon>
        <taxon>Actinomycetota</taxon>
        <taxon>Actinomycetes</taxon>
        <taxon>Propionibacteriales</taxon>
        <taxon>Nocardioidaceae</taxon>
        <taxon>Nocardioides</taxon>
    </lineage>
</organism>
<comment type="caution">
    <text evidence="4">The sequence shown here is derived from an EMBL/GenBank/DDBJ whole genome shotgun (WGS) entry which is preliminary data.</text>
</comment>
<keyword evidence="3" id="KW-0812">Transmembrane</keyword>
<keyword evidence="1" id="KW-0326">Glycosidase</keyword>
<dbReference type="SUPFAM" id="SSF51989">
    <property type="entry name" value="Glycosyl hydrolases family 6, cellulases"/>
    <property type="match status" value="1"/>
</dbReference>
<reference evidence="4 5" key="1">
    <citation type="journal article" date="2019" name="Int. J. Syst. Evol. Microbiol.">
        <title>The Global Catalogue of Microorganisms (GCM) 10K type strain sequencing project: providing services to taxonomists for standard genome sequencing and annotation.</title>
        <authorList>
            <consortium name="The Broad Institute Genomics Platform"/>
            <consortium name="The Broad Institute Genome Sequencing Center for Infectious Disease"/>
            <person name="Wu L."/>
            <person name="Ma J."/>
        </authorList>
    </citation>
    <scope>NUCLEOTIDE SEQUENCE [LARGE SCALE GENOMIC DNA]</scope>
    <source>
        <strain evidence="4 5">JCM 15309</strain>
    </source>
</reference>
<dbReference type="Pfam" id="PF01341">
    <property type="entry name" value="Glyco_hydro_6"/>
    <property type="match status" value="1"/>
</dbReference>
<dbReference type="Proteomes" id="UP001500571">
    <property type="component" value="Unassembled WGS sequence"/>
</dbReference>